<organism evidence="10 11">
    <name type="scientific">Paraburkholderia metrosideri</name>
    <dbReference type="NCBI Taxonomy" id="580937"/>
    <lineage>
        <taxon>Bacteria</taxon>
        <taxon>Pseudomonadati</taxon>
        <taxon>Pseudomonadota</taxon>
        <taxon>Betaproteobacteria</taxon>
        <taxon>Burkholderiales</taxon>
        <taxon>Burkholderiaceae</taxon>
        <taxon>Paraburkholderia</taxon>
    </lineage>
</organism>
<sequence length="240" mass="25668">MSLLLKAGEITVGSGRRPLVQGAVTPIHAAQTGQPEQRAALTASDARPDGQIESLKHRVAELERAYEEQTRHVETLKQEAYQRGIDAGIESGVARAENDHTAMLDRLEAGVKAALAALHERLQVIEVLALDVAQSALEKVIGDPASYTALIGQTVRHHLAQTAAGSAVGIRVSADDFADPVLLKDTFATLTRHTLLAVKADPQLRSGACVIELTLGRLDLSLPQQMTRIVTTLDGLRADD</sequence>
<comment type="caution">
    <text evidence="10">The sequence shown here is derived from an EMBL/GenBank/DDBJ whole genome shotgun (WGS) entry which is preliminary data.</text>
</comment>
<feature type="domain" description="Flagellar assembly protein FliH/Type III secretion system HrpE" evidence="9">
    <location>
        <begin position="106"/>
        <end position="229"/>
    </location>
</feature>
<dbReference type="Pfam" id="PF02108">
    <property type="entry name" value="FliH"/>
    <property type="match status" value="1"/>
</dbReference>
<reference evidence="10 11" key="1">
    <citation type="submission" date="2020-10" db="EMBL/GenBank/DDBJ databases">
        <authorList>
            <person name="Peeters C."/>
        </authorList>
    </citation>
    <scope>NUCLEOTIDE SEQUENCE [LARGE SCALE GENOMIC DNA]</scope>
    <source>
        <strain evidence="10 11">LMG 28140</strain>
    </source>
</reference>
<gene>
    <name evidence="10" type="ORF">LMG28140_04704</name>
</gene>
<evidence type="ECO:0000256" key="5">
    <source>
        <dbReference type="ARBA" id="ARBA00022795"/>
    </source>
</evidence>
<keyword evidence="7" id="KW-1006">Bacterial flagellum protein export</keyword>
<evidence type="ECO:0000313" key="11">
    <source>
        <dbReference type="Proteomes" id="UP000598032"/>
    </source>
</evidence>
<comment type="similarity">
    <text evidence="2">Belongs to the FliH family.</text>
</comment>
<dbReference type="EMBL" id="CAJHCP010000010">
    <property type="protein sequence ID" value="CAD6549077.1"/>
    <property type="molecule type" value="Genomic_DNA"/>
</dbReference>
<evidence type="ECO:0000256" key="1">
    <source>
        <dbReference type="ARBA" id="ARBA00003041"/>
    </source>
</evidence>
<protein>
    <recommendedName>
        <fullName evidence="3">Flagellar assembly protein FliH</fullName>
    </recommendedName>
</protein>
<keyword evidence="6" id="KW-0653">Protein transport</keyword>
<dbReference type="Proteomes" id="UP000598032">
    <property type="component" value="Unassembled WGS sequence"/>
</dbReference>
<evidence type="ECO:0000256" key="4">
    <source>
        <dbReference type="ARBA" id="ARBA00022448"/>
    </source>
</evidence>
<dbReference type="PANTHER" id="PTHR34982">
    <property type="entry name" value="YOP PROTEINS TRANSLOCATION PROTEIN L"/>
    <property type="match status" value="1"/>
</dbReference>
<evidence type="ECO:0000256" key="6">
    <source>
        <dbReference type="ARBA" id="ARBA00022927"/>
    </source>
</evidence>
<keyword evidence="8" id="KW-0175">Coiled coil</keyword>
<evidence type="ECO:0000256" key="8">
    <source>
        <dbReference type="SAM" id="Coils"/>
    </source>
</evidence>
<keyword evidence="4" id="KW-0813">Transport</keyword>
<proteinExistence type="inferred from homology"/>
<accession>A0ABN7I6N9</accession>
<feature type="coiled-coil region" evidence="8">
    <location>
        <begin position="52"/>
        <end position="79"/>
    </location>
</feature>
<evidence type="ECO:0000256" key="2">
    <source>
        <dbReference type="ARBA" id="ARBA00006602"/>
    </source>
</evidence>
<keyword evidence="11" id="KW-1185">Reference proteome</keyword>
<evidence type="ECO:0000256" key="7">
    <source>
        <dbReference type="ARBA" id="ARBA00023225"/>
    </source>
</evidence>
<evidence type="ECO:0000313" key="10">
    <source>
        <dbReference type="EMBL" id="CAD6549077.1"/>
    </source>
</evidence>
<evidence type="ECO:0000259" key="9">
    <source>
        <dbReference type="Pfam" id="PF02108"/>
    </source>
</evidence>
<comment type="function">
    <text evidence="1">Needed for flagellar regrowth and assembly.</text>
</comment>
<dbReference type="InterPro" id="IPR018035">
    <property type="entry name" value="Flagellar_FliH/T3SS_HrpE"/>
</dbReference>
<dbReference type="RefSeq" id="WP_201644663.1">
    <property type="nucleotide sequence ID" value="NZ_CAJHCP010000010.1"/>
</dbReference>
<dbReference type="InterPro" id="IPR051472">
    <property type="entry name" value="T3SS_Stator/FliH"/>
</dbReference>
<name>A0ABN7I6N9_9BURK</name>
<keyword evidence="5" id="KW-1005">Bacterial flagellum biogenesis</keyword>
<evidence type="ECO:0000256" key="3">
    <source>
        <dbReference type="ARBA" id="ARBA00016507"/>
    </source>
</evidence>
<dbReference type="PANTHER" id="PTHR34982:SF1">
    <property type="entry name" value="FLAGELLAR ASSEMBLY PROTEIN FLIH"/>
    <property type="match status" value="1"/>
</dbReference>